<dbReference type="AlphaFoldDB" id="A0A8R7TVI2"/>
<evidence type="ECO:0000256" key="1">
    <source>
        <dbReference type="SAM" id="MobiDB-lite"/>
    </source>
</evidence>
<reference evidence="3" key="1">
    <citation type="journal article" date="2013" name="Nature">
        <title>Draft genome of the wheat A-genome progenitor Triticum urartu.</title>
        <authorList>
            <person name="Ling H.Q."/>
            <person name="Zhao S."/>
            <person name="Liu D."/>
            <person name="Wang J."/>
            <person name="Sun H."/>
            <person name="Zhang C."/>
            <person name="Fan H."/>
            <person name="Li D."/>
            <person name="Dong L."/>
            <person name="Tao Y."/>
            <person name="Gao C."/>
            <person name="Wu H."/>
            <person name="Li Y."/>
            <person name="Cui Y."/>
            <person name="Guo X."/>
            <person name="Zheng S."/>
            <person name="Wang B."/>
            <person name="Yu K."/>
            <person name="Liang Q."/>
            <person name="Yang W."/>
            <person name="Lou X."/>
            <person name="Chen J."/>
            <person name="Feng M."/>
            <person name="Jian J."/>
            <person name="Zhang X."/>
            <person name="Luo G."/>
            <person name="Jiang Y."/>
            <person name="Liu J."/>
            <person name="Wang Z."/>
            <person name="Sha Y."/>
            <person name="Zhang B."/>
            <person name="Wu H."/>
            <person name="Tang D."/>
            <person name="Shen Q."/>
            <person name="Xue P."/>
            <person name="Zou S."/>
            <person name="Wang X."/>
            <person name="Liu X."/>
            <person name="Wang F."/>
            <person name="Yang Y."/>
            <person name="An X."/>
            <person name="Dong Z."/>
            <person name="Zhang K."/>
            <person name="Zhang X."/>
            <person name="Luo M.C."/>
            <person name="Dvorak J."/>
            <person name="Tong Y."/>
            <person name="Wang J."/>
            <person name="Yang H."/>
            <person name="Li Z."/>
            <person name="Wang D."/>
            <person name="Zhang A."/>
            <person name="Wang J."/>
        </authorList>
    </citation>
    <scope>NUCLEOTIDE SEQUENCE</scope>
    <source>
        <strain evidence="3">cv. G1812</strain>
    </source>
</reference>
<reference evidence="2" key="3">
    <citation type="submission" date="2022-06" db="UniProtKB">
        <authorList>
            <consortium name="EnsemblPlants"/>
        </authorList>
    </citation>
    <scope>IDENTIFICATION</scope>
</reference>
<evidence type="ECO:0000313" key="3">
    <source>
        <dbReference type="Proteomes" id="UP000015106"/>
    </source>
</evidence>
<proteinExistence type="predicted"/>
<evidence type="ECO:0000313" key="2">
    <source>
        <dbReference type="EnsemblPlants" id="TuG1812G0300002174.01.T04"/>
    </source>
</evidence>
<sequence>MAHAPVAARGQGTFEAVAGLVGGRGRGRGRAAGGRGRAIGRGGSNTGCAPVSDCVAGRVDATRRVPVAGAQPVARRRGPARRVPAAGAQHVARRRGAAWPVPDVGVQPVAGRGGAARRVPATVDQPVARRGCAARWVPAAIDQPVAGRGGAARPVTGTGRAVGLGAAVPARRVPGAGIARHYVPRQPIGFPPRRRTCDGWFPYLSLAMAAANRRKRKGCVEFRRAHYEERVADGTLPKDWHGFSVYVSSEVTGVDRNKRKRRKVSIRMRRPGHEDVIVKGPLPKDWQGFSVGFAESLKACYADRSYCGPPDFLCRYCGASFWFAECSKSGSSWTQRKMVYNRCCKGAKVYIPPFKHPPAYLRE</sequence>
<name>A0A8R7TVI2_TRIUA</name>
<dbReference type="Proteomes" id="UP000015106">
    <property type="component" value="Chromosome 3"/>
</dbReference>
<dbReference type="EnsemblPlants" id="TuG1812G0300002174.01.T04">
    <property type="protein sequence ID" value="TuG1812G0300002174.01.T04"/>
    <property type="gene ID" value="TuG1812G0300002174.01"/>
</dbReference>
<feature type="region of interest" description="Disordered" evidence="1">
    <location>
        <begin position="67"/>
        <end position="96"/>
    </location>
</feature>
<dbReference type="Gramene" id="TuG1812G0300002174.01.T04">
    <property type="protein sequence ID" value="TuG1812G0300002174.01.T04"/>
    <property type="gene ID" value="TuG1812G0300002174.01"/>
</dbReference>
<dbReference type="Proteomes" id="UP000015106">
    <property type="component" value="Chromosome 7"/>
</dbReference>
<organism evidence="2 3">
    <name type="scientific">Triticum urartu</name>
    <name type="common">Red wild einkorn</name>
    <name type="synonym">Crithodium urartu</name>
    <dbReference type="NCBI Taxonomy" id="4572"/>
    <lineage>
        <taxon>Eukaryota</taxon>
        <taxon>Viridiplantae</taxon>
        <taxon>Streptophyta</taxon>
        <taxon>Embryophyta</taxon>
        <taxon>Tracheophyta</taxon>
        <taxon>Spermatophyta</taxon>
        <taxon>Magnoliopsida</taxon>
        <taxon>Liliopsida</taxon>
        <taxon>Poales</taxon>
        <taxon>Poaceae</taxon>
        <taxon>BOP clade</taxon>
        <taxon>Pooideae</taxon>
        <taxon>Triticodae</taxon>
        <taxon>Triticeae</taxon>
        <taxon>Triticinae</taxon>
        <taxon>Triticum</taxon>
    </lineage>
</organism>
<dbReference type="Gramene" id="TuG1812G0700004062.01.T03">
    <property type="protein sequence ID" value="TuG1812G0700004062.01.T03"/>
    <property type="gene ID" value="TuG1812G0700004062.01"/>
</dbReference>
<reference evidence="2" key="2">
    <citation type="submission" date="2018-03" db="EMBL/GenBank/DDBJ databases">
        <title>The Triticum urartu genome reveals the dynamic nature of wheat genome evolution.</title>
        <authorList>
            <person name="Ling H."/>
            <person name="Ma B."/>
            <person name="Shi X."/>
            <person name="Liu H."/>
            <person name="Dong L."/>
            <person name="Sun H."/>
            <person name="Cao Y."/>
            <person name="Gao Q."/>
            <person name="Zheng S."/>
            <person name="Li Y."/>
            <person name="Yu Y."/>
            <person name="Du H."/>
            <person name="Qi M."/>
            <person name="Li Y."/>
            <person name="Yu H."/>
            <person name="Cui Y."/>
            <person name="Wang N."/>
            <person name="Chen C."/>
            <person name="Wu H."/>
            <person name="Zhao Y."/>
            <person name="Zhang J."/>
            <person name="Li Y."/>
            <person name="Zhou W."/>
            <person name="Zhang B."/>
            <person name="Hu W."/>
            <person name="Eijk M."/>
            <person name="Tang J."/>
            <person name="Witsenboer H."/>
            <person name="Zhao S."/>
            <person name="Li Z."/>
            <person name="Zhang A."/>
            <person name="Wang D."/>
            <person name="Liang C."/>
        </authorList>
    </citation>
    <scope>NUCLEOTIDE SEQUENCE [LARGE SCALE GENOMIC DNA]</scope>
    <source>
        <strain evidence="2">cv. G1812</strain>
    </source>
</reference>
<keyword evidence="3" id="KW-1185">Reference proteome</keyword>
<protein>
    <submittedName>
        <fullName evidence="2">Uncharacterized protein</fullName>
    </submittedName>
</protein>
<accession>A0A8R7TVI2</accession>
<dbReference type="EnsemblPlants" id="TuG1812G0700004062.01.T03">
    <property type="protein sequence ID" value="TuG1812G0700004062.01.T03"/>
    <property type="gene ID" value="TuG1812G0700004062.01"/>
</dbReference>